<dbReference type="Proteomes" id="UP000076154">
    <property type="component" value="Unassembled WGS sequence"/>
</dbReference>
<gene>
    <name evidence="1" type="ORF">Hypma_007296</name>
</gene>
<proteinExistence type="predicted"/>
<sequence>MASVFLSDRASRPLTGAIGRSCHTVFLEGIPDPLSNDVSLYQIPSWRPSTHENDGLLLDQRRFRSIPGFAEAGFLSLMSVNHLQCYDTPAPFPSSCMPSLGVPPTPPRRGAAILSDSPYLQRQSARVRTGAGDKGHPPWPLAGGECNSARGCLTCLLIAIL</sequence>
<dbReference type="EMBL" id="LUEZ02000005">
    <property type="protein sequence ID" value="RDB30469.1"/>
    <property type="molecule type" value="Genomic_DNA"/>
</dbReference>
<dbReference type="InParanoid" id="A0A369K787"/>
<protein>
    <submittedName>
        <fullName evidence="1">Uncharacterized protein</fullName>
    </submittedName>
</protein>
<evidence type="ECO:0000313" key="2">
    <source>
        <dbReference type="Proteomes" id="UP000076154"/>
    </source>
</evidence>
<organism evidence="1 2">
    <name type="scientific">Hypsizygus marmoreus</name>
    <name type="common">White beech mushroom</name>
    <name type="synonym">Agaricus marmoreus</name>
    <dbReference type="NCBI Taxonomy" id="39966"/>
    <lineage>
        <taxon>Eukaryota</taxon>
        <taxon>Fungi</taxon>
        <taxon>Dikarya</taxon>
        <taxon>Basidiomycota</taxon>
        <taxon>Agaricomycotina</taxon>
        <taxon>Agaricomycetes</taxon>
        <taxon>Agaricomycetidae</taxon>
        <taxon>Agaricales</taxon>
        <taxon>Tricholomatineae</taxon>
        <taxon>Lyophyllaceae</taxon>
        <taxon>Hypsizygus</taxon>
    </lineage>
</organism>
<keyword evidence="2" id="KW-1185">Reference proteome</keyword>
<name>A0A369K787_HYPMA</name>
<reference evidence="1" key="1">
    <citation type="submission" date="2018-04" db="EMBL/GenBank/DDBJ databases">
        <title>Whole genome sequencing of Hypsizygus marmoreus.</title>
        <authorList>
            <person name="Choi I.-G."/>
            <person name="Min B."/>
            <person name="Kim J.-G."/>
            <person name="Kim S."/>
            <person name="Oh Y.-L."/>
            <person name="Kong W.-S."/>
            <person name="Park H."/>
            <person name="Jeong J."/>
            <person name="Song E.-S."/>
        </authorList>
    </citation>
    <scope>NUCLEOTIDE SEQUENCE [LARGE SCALE GENOMIC DNA]</scope>
    <source>
        <strain evidence="1">51987-8</strain>
    </source>
</reference>
<accession>A0A369K787</accession>
<dbReference type="AlphaFoldDB" id="A0A369K787"/>
<comment type="caution">
    <text evidence="1">The sequence shown here is derived from an EMBL/GenBank/DDBJ whole genome shotgun (WGS) entry which is preliminary data.</text>
</comment>
<evidence type="ECO:0000313" key="1">
    <source>
        <dbReference type="EMBL" id="RDB30469.1"/>
    </source>
</evidence>